<evidence type="ECO:0000259" key="1">
    <source>
        <dbReference type="Pfam" id="PF01979"/>
    </source>
</evidence>
<reference evidence="3" key="1">
    <citation type="submission" date="2016-08" db="EMBL/GenBank/DDBJ databases">
        <authorList>
            <person name="Varghese N."/>
            <person name="Submissions Spin"/>
        </authorList>
    </citation>
    <scope>NUCLEOTIDE SEQUENCE [LARGE SCALE GENOMIC DNA]</scope>
    <source>
        <strain evidence="3">R-52791</strain>
    </source>
</reference>
<dbReference type="CDD" id="cd01299">
    <property type="entry name" value="Met_dep_hydrolase_A"/>
    <property type="match status" value="1"/>
</dbReference>
<dbReference type="PANTHER" id="PTHR43135">
    <property type="entry name" value="ALPHA-D-RIBOSE 1-METHYLPHOSPHONATE 5-TRIPHOSPHATE DIPHOSPHATASE"/>
    <property type="match status" value="1"/>
</dbReference>
<dbReference type="EMBL" id="FMBL01000001">
    <property type="protein sequence ID" value="SCC78604.1"/>
    <property type="molecule type" value="Genomic_DNA"/>
</dbReference>
<dbReference type="InterPro" id="IPR032466">
    <property type="entry name" value="Metal_Hydrolase"/>
</dbReference>
<evidence type="ECO:0000313" key="3">
    <source>
        <dbReference type="Proteomes" id="UP000242610"/>
    </source>
</evidence>
<sequence>MHISCNTTIEPFAIEHATVATGDSDGRTLTDTTIVVDGLGKIRDIGPSATVVVPPGYHVIDATGKVVSPGMINGHVHTFSQGKPLDPKKSTPEAQRKSAKFMHSALGELVMRQASKANIKTLLNSGVTTLRTVGDVGYDVVSIRNSINQGRMVGPRILASGPMLAIPDGHGAPLVALESTTAEEARSQAEYSIDHGVNAMKIAATGGVTDSQVLGEAGKPQVTVDQMRAICEAAHANDIIVAAHAQSPEGVHRALEAGVDTIEHGCVLDDELTDMFLNNPNSLRGWSALEPTLSAGLPMKYLSQETLNMTNIQMQNSVSVVEGMVSGAKQAHDAGIKVGVGTDTAMPFVTQYGTWREMQLFNLFAGFTQAEAFHAGTQVTAEILGVADETGSIKVGKFADLLVLDENPADNLRTLEKPLLVVAAGHPIFHPKVNRFADIEAELNEAYK</sequence>
<dbReference type="SUPFAM" id="SSF51556">
    <property type="entry name" value="Metallo-dependent hydrolases"/>
    <property type="match status" value="1"/>
</dbReference>
<accession>A0A1C4H0Z8</accession>
<evidence type="ECO:0000313" key="2">
    <source>
        <dbReference type="EMBL" id="SCC78604.1"/>
    </source>
</evidence>
<dbReference type="PANTHER" id="PTHR43135:SF3">
    <property type="entry name" value="ALPHA-D-RIBOSE 1-METHYLPHOSPHONATE 5-TRIPHOSPHATE DIPHOSPHATASE"/>
    <property type="match status" value="1"/>
</dbReference>
<dbReference type="Gene3D" id="1.20.58.520">
    <property type="entry name" value="Amidohydrolase"/>
    <property type="match status" value="1"/>
</dbReference>
<dbReference type="AlphaFoldDB" id="A0A1C4H0Z8"/>
<dbReference type="InterPro" id="IPR051781">
    <property type="entry name" value="Metallo-dep_Hydrolase"/>
</dbReference>
<organism evidence="2 3">
    <name type="scientific">Bifidobacterium commune</name>
    <dbReference type="NCBI Taxonomy" id="1505727"/>
    <lineage>
        <taxon>Bacteria</taxon>
        <taxon>Bacillati</taxon>
        <taxon>Actinomycetota</taxon>
        <taxon>Actinomycetes</taxon>
        <taxon>Bifidobacteriales</taxon>
        <taxon>Bifidobacteriaceae</taxon>
        <taxon>Bifidobacterium</taxon>
    </lineage>
</organism>
<gene>
    <name evidence="2" type="ORF">GA0061077_0339</name>
</gene>
<dbReference type="RefSeq" id="WP_091847201.1">
    <property type="nucleotide sequence ID" value="NZ_FMBL01000001.1"/>
</dbReference>
<dbReference type="InterPro" id="IPR011059">
    <property type="entry name" value="Metal-dep_hydrolase_composite"/>
</dbReference>
<dbReference type="GO" id="GO:0016810">
    <property type="term" value="F:hydrolase activity, acting on carbon-nitrogen (but not peptide) bonds"/>
    <property type="evidence" value="ECO:0007669"/>
    <property type="project" value="InterPro"/>
</dbReference>
<dbReference type="Pfam" id="PF01979">
    <property type="entry name" value="Amidohydro_1"/>
    <property type="match status" value="1"/>
</dbReference>
<dbReference type="OrthoDB" id="3514520at2"/>
<dbReference type="Gene3D" id="3.40.50.10910">
    <property type="entry name" value="Amidohydrolase"/>
    <property type="match status" value="1"/>
</dbReference>
<protein>
    <submittedName>
        <fullName evidence="2">Imidazolonepropionase</fullName>
    </submittedName>
</protein>
<keyword evidence="3" id="KW-1185">Reference proteome</keyword>
<dbReference type="Gene3D" id="2.30.40.10">
    <property type="entry name" value="Urease, subunit C, domain 1"/>
    <property type="match status" value="1"/>
</dbReference>
<name>A0A1C4H0Z8_9BIFI</name>
<feature type="domain" description="Amidohydrolase-related" evidence="1">
    <location>
        <begin position="66"/>
        <end position="422"/>
    </location>
</feature>
<dbReference type="InterPro" id="IPR057744">
    <property type="entry name" value="OTAase-like"/>
</dbReference>
<dbReference type="Proteomes" id="UP000242610">
    <property type="component" value="Unassembled WGS sequence"/>
</dbReference>
<dbReference type="STRING" id="1505727.GA0061077_0339"/>
<proteinExistence type="predicted"/>
<dbReference type="InterPro" id="IPR006680">
    <property type="entry name" value="Amidohydro-rel"/>
</dbReference>
<dbReference type="Gene3D" id="3.30.110.90">
    <property type="entry name" value="Amidohydrolase"/>
    <property type="match status" value="1"/>
</dbReference>
<dbReference type="SUPFAM" id="SSF51338">
    <property type="entry name" value="Composite domain of metallo-dependent hydrolases"/>
    <property type="match status" value="1"/>
</dbReference>